<reference evidence="3" key="1">
    <citation type="submission" date="2024-02" db="UniProtKB">
        <authorList>
            <consortium name="WormBaseParasite"/>
        </authorList>
    </citation>
    <scope>IDENTIFICATION</scope>
</reference>
<proteinExistence type="predicted"/>
<evidence type="ECO:0000313" key="2">
    <source>
        <dbReference type="Proteomes" id="UP000887575"/>
    </source>
</evidence>
<feature type="region of interest" description="Disordered" evidence="1">
    <location>
        <begin position="229"/>
        <end position="260"/>
    </location>
</feature>
<protein>
    <submittedName>
        <fullName evidence="3">Uncharacterized protein</fullName>
    </submittedName>
</protein>
<accession>A0AAF3FPF2</accession>
<name>A0AAF3FPF2_9BILA</name>
<evidence type="ECO:0000256" key="1">
    <source>
        <dbReference type="SAM" id="MobiDB-lite"/>
    </source>
</evidence>
<evidence type="ECO:0000313" key="3">
    <source>
        <dbReference type="WBParaSite" id="MBELARI_LOCUS8530"/>
    </source>
</evidence>
<dbReference type="WBParaSite" id="MBELARI_LOCUS8530">
    <property type="protein sequence ID" value="MBELARI_LOCUS8530"/>
    <property type="gene ID" value="MBELARI_LOCUS8530"/>
</dbReference>
<organism evidence="2 3">
    <name type="scientific">Mesorhabditis belari</name>
    <dbReference type="NCBI Taxonomy" id="2138241"/>
    <lineage>
        <taxon>Eukaryota</taxon>
        <taxon>Metazoa</taxon>
        <taxon>Ecdysozoa</taxon>
        <taxon>Nematoda</taxon>
        <taxon>Chromadorea</taxon>
        <taxon>Rhabditida</taxon>
        <taxon>Rhabditina</taxon>
        <taxon>Rhabditomorpha</taxon>
        <taxon>Rhabditoidea</taxon>
        <taxon>Rhabditidae</taxon>
        <taxon>Mesorhabditinae</taxon>
        <taxon>Mesorhabditis</taxon>
    </lineage>
</organism>
<sequence length="260" mass="28944">MANVGDPVQNGSFAQEIRKFLFYSKSFAKPDGEIEENDSLRAPVGVFALTSCPDRHFAATWNHGAHENIKEGSAMNIYNEDGDKFETKVVCKDPRDFLLLESDEKLAEDVPYISSGVIAGTDYLIMGYRDGIEKALPADPILEPSFLPGTVTSQKFDKYGHFGGTSAEMPGFSGGPAYQKLYRNEFLGLCLKGAHSLTGTQCYHIVAGRSMKGALFYLEDMEYEKKALKETRETKETEETKETKETEKTEKTKKVKCSII</sequence>
<keyword evidence="2" id="KW-1185">Reference proteome</keyword>
<feature type="compositionally biased region" description="Basic and acidic residues" evidence="1">
    <location>
        <begin position="229"/>
        <end position="252"/>
    </location>
</feature>
<dbReference type="Proteomes" id="UP000887575">
    <property type="component" value="Unassembled WGS sequence"/>
</dbReference>
<dbReference type="AlphaFoldDB" id="A0AAF3FPF2"/>